<keyword evidence="1" id="KW-0472">Membrane</keyword>
<keyword evidence="1" id="KW-0812">Transmembrane</keyword>
<organism evidence="2 3">
    <name type="scientific">Halobacillus shinanisalinarum</name>
    <dbReference type="NCBI Taxonomy" id="2932258"/>
    <lineage>
        <taxon>Bacteria</taxon>
        <taxon>Bacillati</taxon>
        <taxon>Bacillota</taxon>
        <taxon>Bacilli</taxon>
        <taxon>Bacillales</taxon>
        <taxon>Bacillaceae</taxon>
        <taxon>Halobacillus</taxon>
    </lineage>
</organism>
<evidence type="ECO:0008006" key="4">
    <source>
        <dbReference type="Google" id="ProtNLM"/>
    </source>
</evidence>
<gene>
    <name evidence="2" type="ORF">MUO14_11655</name>
</gene>
<dbReference type="Proteomes" id="UP000831880">
    <property type="component" value="Chromosome"/>
</dbReference>
<evidence type="ECO:0000313" key="3">
    <source>
        <dbReference type="Proteomes" id="UP000831880"/>
    </source>
</evidence>
<evidence type="ECO:0000313" key="2">
    <source>
        <dbReference type="EMBL" id="UOQ95513.1"/>
    </source>
</evidence>
<dbReference type="RefSeq" id="WP_244755366.1">
    <property type="nucleotide sequence ID" value="NZ_CP095074.1"/>
</dbReference>
<protein>
    <recommendedName>
        <fullName evidence="4">YtxH domain-containing protein</fullName>
    </recommendedName>
</protein>
<accession>A0ABY4H507</accession>
<dbReference type="EMBL" id="CP095074">
    <property type="protein sequence ID" value="UOQ95513.1"/>
    <property type="molecule type" value="Genomic_DNA"/>
</dbReference>
<name>A0ABY4H507_9BACI</name>
<feature type="transmembrane region" description="Helical" evidence="1">
    <location>
        <begin position="12"/>
        <end position="30"/>
    </location>
</feature>
<evidence type="ECO:0000256" key="1">
    <source>
        <dbReference type="SAM" id="Phobius"/>
    </source>
</evidence>
<sequence length="88" mass="9970">MSQTIKGRKKVNKFGTTVGLLVGFIGGILLKSKTSLDDRSMKRSTIDSIQKKYRNKTDKLFTTGHVKYDSIQRTKNYLESEAKKDIPS</sequence>
<proteinExistence type="predicted"/>
<keyword evidence="1" id="KW-1133">Transmembrane helix</keyword>
<keyword evidence="3" id="KW-1185">Reference proteome</keyword>
<reference evidence="2 3" key="1">
    <citation type="submission" date="2022-04" db="EMBL/GenBank/DDBJ databases">
        <title>Halobacillus sp. isolated from saltern.</title>
        <authorList>
            <person name="Won M."/>
            <person name="Lee C.-M."/>
            <person name="Woen H.-Y."/>
            <person name="Kwon S.-W."/>
        </authorList>
    </citation>
    <scope>NUCLEOTIDE SEQUENCE [LARGE SCALE GENOMIC DNA]</scope>
    <source>
        <strain evidence="2 3">SSTM10-2</strain>
    </source>
</reference>